<gene>
    <name evidence="2" type="ORF">RM530_04735</name>
</gene>
<evidence type="ECO:0000313" key="3">
    <source>
        <dbReference type="Proteomes" id="UP001254608"/>
    </source>
</evidence>
<dbReference type="Gene3D" id="3.40.50.1820">
    <property type="entry name" value="alpha/beta hydrolase"/>
    <property type="match status" value="1"/>
</dbReference>
<name>A0ABU2WFM5_9GAMM</name>
<proteinExistence type="predicted"/>
<reference evidence="2 3" key="1">
    <citation type="submission" date="2023-09" db="EMBL/GenBank/DDBJ databases">
        <authorList>
            <person name="Rey-Velasco X."/>
        </authorList>
    </citation>
    <scope>NUCLEOTIDE SEQUENCE [LARGE SCALE GENOMIC DNA]</scope>
    <source>
        <strain evidence="2 3">W345</strain>
    </source>
</reference>
<dbReference type="InterPro" id="IPR022742">
    <property type="entry name" value="Hydrolase_4"/>
</dbReference>
<dbReference type="InterPro" id="IPR029058">
    <property type="entry name" value="AB_hydrolase_fold"/>
</dbReference>
<evidence type="ECO:0000259" key="1">
    <source>
        <dbReference type="Pfam" id="PF12146"/>
    </source>
</evidence>
<protein>
    <submittedName>
        <fullName evidence="2">Alpha/beta hydrolase</fullName>
    </submittedName>
</protein>
<dbReference type="SUPFAM" id="SSF53474">
    <property type="entry name" value="alpha/beta-Hydrolases"/>
    <property type="match status" value="1"/>
</dbReference>
<evidence type="ECO:0000313" key="2">
    <source>
        <dbReference type="EMBL" id="MDT0496667.1"/>
    </source>
</evidence>
<dbReference type="GO" id="GO:0016787">
    <property type="term" value="F:hydrolase activity"/>
    <property type="evidence" value="ECO:0007669"/>
    <property type="project" value="UniProtKB-KW"/>
</dbReference>
<dbReference type="Pfam" id="PF12146">
    <property type="entry name" value="Hydrolase_4"/>
    <property type="match status" value="1"/>
</dbReference>
<dbReference type="EMBL" id="JAVRIC010000005">
    <property type="protein sequence ID" value="MDT0496667.1"/>
    <property type="molecule type" value="Genomic_DNA"/>
</dbReference>
<dbReference type="PRINTS" id="PR00111">
    <property type="entry name" value="ABHYDROLASE"/>
</dbReference>
<dbReference type="RefSeq" id="WP_311364061.1">
    <property type="nucleotide sequence ID" value="NZ_JAVRIC010000005.1"/>
</dbReference>
<keyword evidence="2" id="KW-0378">Hydrolase</keyword>
<dbReference type="InterPro" id="IPR000073">
    <property type="entry name" value="AB_hydrolase_1"/>
</dbReference>
<dbReference type="PANTHER" id="PTHR12277:SF81">
    <property type="entry name" value="PROTEIN ABHD13"/>
    <property type="match status" value="1"/>
</dbReference>
<comment type="caution">
    <text evidence="2">The sequence shown here is derived from an EMBL/GenBank/DDBJ whole genome shotgun (WGS) entry which is preliminary data.</text>
</comment>
<sequence length="280" mass="30282">MTPVRLLLGLLCAVLSGCTSVFLYPDRVQHLADRALGTPAEDVWIEARDGNRLHALHLPAQGALKATLLHLHGNAENLSSHVHLVSWLPARGYAVLALDSRGYGRSQGAASVAAMHEDAEAALAWLVARGQSRTGPLIVLGQSIGGSVAIRMVAQSPLREHVTAVVADSAFSGYRRIAREKLAQPWLTWPLQWPLSLLVSDRFAAVDVVAGISPIPLLLIHGERDIIVDASHSQRLYAAASEPKTLWRIAQGGHIDALRSDSVQARLVEYLDRIVQANND</sequence>
<organism evidence="2 3">
    <name type="scientific">Banduia mediterranea</name>
    <dbReference type="NCBI Taxonomy" id="3075609"/>
    <lineage>
        <taxon>Bacteria</taxon>
        <taxon>Pseudomonadati</taxon>
        <taxon>Pseudomonadota</taxon>
        <taxon>Gammaproteobacteria</taxon>
        <taxon>Nevskiales</taxon>
        <taxon>Algiphilaceae</taxon>
        <taxon>Banduia</taxon>
    </lineage>
</organism>
<accession>A0ABU2WFM5</accession>
<keyword evidence="3" id="KW-1185">Reference proteome</keyword>
<dbReference type="PROSITE" id="PS51257">
    <property type="entry name" value="PROKAR_LIPOPROTEIN"/>
    <property type="match status" value="1"/>
</dbReference>
<dbReference type="Proteomes" id="UP001254608">
    <property type="component" value="Unassembled WGS sequence"/>
</dbReference>
<feature type="domain" description="Serine aminopeptidase S33" evidence="1">
    <location>
        <begin position="64"/>
        <end position="190"/>
    </location>
</feature>
<dbReference type="PANTHER" id="PTHR12277">
    <property type="entry name" value="ALPHA/BETA HYDROLASE DOMAIN-CONTAINING PROTEIN"/>
    <property type="match status" value="1"/>
</dbReference>